<dbReference type="InterPro" id="IPR000073">
    <property type="entry name" value="AB_hydrolase_1"/>
</dbReference>
<organism evidence="5 6">
    <name type="scientific">Vineibacter terrae</name>
    <dbReference type="NCBI Taxonomy" id="2586908"/>
    <lineage>
        <taxon>Bacteria</taxon>
        <taxon>Pseudomonadati</taxon>
        <taxon>Pseudomonadota</taxon>
        <taxon>Alphaproteobacteria</taxon>
        <taxon>Hyphomicrobiales</taxon>
        <taxon>Vineibacter</taxon>
    </lineage>
</organism>
<evidence type="ECO:0000313" key="5">
    <source>
        <dbReference type="EMBL" id="TXL80395.1"/>
    </source>
</evidence>
<reference evidence="5 6" key="1">
    <citation type="submission" date="2019-06" db="EMBL/GenBank/DDBJ databases">
        <title>New taxonomy in bacterial strain CC-CFT640, isolated from vineyard.</title>
        <authorList>
            <person name="Lin S.-Y."/>
            <person name="Tsai C.-F."/>
            <person name="Young C.-C."/>
        </authorList>
    </citation>
    <scope>NUCLEOTIDE SEQUENCE [LARGE SCALE GENOMIC DNA]</scope>
    <source>
        <strain evidence="5 6">CC-CFT640</strain>
    </source>
</reference>
<evidence type="ECO:0000313" key="6">
    <source>
        <dbReference type="Proteomes" id="UP000321638"/>
    </source>
</evidence>
<feature type="domain" description="AB hydrolase-1" evidence="4">
    <location>
        <begin position="66"/>
        <end position="329"/>
    </location>
</feature>
<keyword evidence="1" id="KW-0808">Transferase</keyword>
<keyword evidence="6" id="KW-1185">Reference proteome</keyword>
<comment type="caution">
    <text evidence="5">The sequence shown here is derived from an EMBL/GenBank/DDBJ whole genome shotgun (WGS) entry which is preliminary data.</text>
</comment>
<dbReference type="GO" id="GO:0009092">
    <property type="term" value="P:homoserine metabolic process"/>
    <property type="evidence" value="ECO:0007669"/>
    <property type="project" value="TreeGrafter"/>
</dbReference>
<protein>
    <submittedName>
        <fullName evidence="5">Alpha/beta fold hydrolase</fullName>
    </submittedName>
</protein>
<dbReference type="Gene3D" id="3.40.50.1820">
    <property type="entry name" value="alpha/beta hydrolase"/>
    <property type="match status" value="1"/>
</dbReference>
<gene>
    <name evidence="5" type="ORF">FHP25_05025</name>
</gene>
<proteinExistence type="predicted"/>
<dbReference type="Proteomes" id="UP000321638">
    <property type="component" value="Unassembled WGS sequence"/>
</dbReference>
<keyword evidence="5" id="KW-0378">Hydrolase</keyword>
<name>A0A5C8PT37_9HYPH</name>
<dbReference type="Pfam" id="PF00561">
    <property type="entry name" value="Abhydrolase_1"/>
    <property type="match status" value="1"/>
</dbReference>
<dbReference type="OrthoDB" id="9800754at2"/>
<dbReference type="PANTHER" id="PTHR32268">
    <property type="entry name" value="HOMOSERINE O-ACETYLTRANSFERASE"/>
    <property type="match status" value="1"/>
</dbReference>
<feature type="active site" evidence="2">
    <location>
        <position position="336"/>
    </location>
</feature>
<dbReference type="RefSeq" id="WP_147845810.1">
    <property type="nucleotide sequence ID" value="NZ_VDUZ01000004.1"/>
</dbReference>
<feature type="signal peptide" evidence="3">
    <location>
        <begin position="1"/>
        <end position="21"/>
    </location>
</feature>
<evidence type="ECO:0000259" key="4">
    <source>
        <dbReference type="Pfam" id="PF00561"/>
    </source>
</evidence>
<keyword evidence="3" id="KW-0732">Signal</keyword>
<feature type="chain" id="PRO_5023086067" evidence="3">
    <location>
        <begin position="22"/>
        <end position="369"/>
    </location>
</feature>
<dbReference type="GO" id="GO:0009086">
    <property type="term" value="P:methionine biosynthetic process"/>
    <property type="evidence" value="ECO:0007669"/>
    <property type="project" value="TreeGrafter"/>
</dbReference>
<dbReference type="AlphaFoldDB" id="A0A5C8PT37"/>
<evidence type="ECO:0000256" key="2">
    <source>
        <dbReference type="PIRSR" id="PIRSR000443-1"/>
    </source>
</evidence>
<accession>A0A5C8PT37</accession>
<dbReference type="SUPFAM" id="SSF53474">
    <property type="entry name" value="alpha/beta-Hydrolases"/>
    <property type="match status" value="1"/>
</dbReference>
<sequence>MLTAIRAIALAALLAATPALAHGPNQPPHQLYKIGDLKLESGDVIKDFAISYVTHGKLNEKKSNAILMVTAISGNHHRLDFLIGPGKALDTDKYFIICTDAIGNGLTTSPSNSTAQPRMAFPKFLIRDMVSSQHKLLTDQLGIDHVVAVVGPSMGGMQVLQWGVSQPDFMDSLVALVPLAKTPAWSVVVMEASRKAIMLDPAWKNGDYSAPPEQGIRLWRDILGFLSARSPEMYRDQFQNPLDVLPWLQQQETAQIKLFDANDWIYQTWAYERHDLGTTPGFNGDIIKALRAIKAKTLIMTGTKDLLNPEYEPQDAARHIRDVRAITISPGTVTGHAAAGGLLPADIDFLNREVSQFLDVVTQNGRTLQ</sequence>
<dbReference type="GO" id="GO:0016787">
    <property type="term" value="F:hydrolase activity"/>
    <property type="evidence" value="ECO:0007669"/>
    <property type="project" value="UniProtKB-KW"/>
</dbReference>
<feature type="active site" evidence="2">
    <location>
        <position position="305"/>
    </location>
</feature>
<dbReference type="PANTHER" id="PTHR32268:SF11">
    <property type="entry name" value="HOMOSERINE O-ACETYLTRANSFERASE"/>
    <property type="match status" value="1"/>
</dbReference>
<dbReference type="GO" id="GO:0004414">
    <property type="term" value="F:homoserine O-acetyltransferase activity"/>
    <property type="evidence" value="ECO:0007669"/>
    <property type="project" value="TreeGrafter"/>
</dbReference>
<feature type="active site" description="Nucleophile" evidence="2">
    <location>
        <position position="153"/>
    </location>
</feature>
<dbReference type="InterPro" id="IPR029058">
    <property type="entry name" value="AB_hydrolase_fold"/>
</dbReference>
<dbReference type="InterPro" id="IPR008220">
    <property type="entry name" value="HAT_MetX-like"/>
</dbReference>
<evidence type="ECO:0000256" key="3">
    <source>
        <dbReference type="SAM" id="SignalP"/>
    </source>
</evidence>
<dbReference type="EMBL" id="VDUZ01000004">
    <property type="protein sequence ID" value="TXL80395.1"/>
    <property type="molecule type" value="Genomic_DNA"/>
</dbReference>
<evidence type="ECO:0000256" key="1">
    <source>
        <dbReference type="ARBA" id="ARBA00022679"/>
    </source>
</evidence>
<dbReference type="PIRSF" id="PIRSF000443">
    <property type="entry name" value="Homoser_Ac_trans"/>
    <property type="match status" value="1"/>
</dbReference>